<dbReference type="HOGENOM" id="CLU_2926323_0_0_1"/>
<evidence type="ECO:0000313" key="2">
    <source>
        <dbReference type="Proteomes" id="UP000006038"/>
    </source>
</evidence>
<reference evidence="1" key="1">
    <citation type="submission" date="2013-04" db="UniProtKB">
        <authorList>
            <consortium name="EnsemblPlants"/>
        </authorList>
    </citation>
    <scope>IDENTIFICATION</scope>
</reference>
<dbReference type="EnsemblPlants" id="OB02G30260.1">
    <property type="protein sequence ID" value="OB02G30260.1"/>
    <property type="gene ID" value="OB02G30260"/>
</dbReference>
<dbReference type="Gramene" id="OB02G30260.1">
    <property type="protein sequence ID" value="OB02G30260.1"/>
    <property type="gene ID" value="OB02G30260"/>
</dbReference>
<dbReference type="Proteomes" id="UP000006038">
    <property type="component" value="Unassembled WGS sequence"/>
</dbReference>
<sequence length="61" mass="6833">MVIFYGRVFDNSDNCSVLHICQTASMAPAIPALPSTTSVVVLGRMMNYATFWRQKVILGFY</sequence>
<protein>
    <submittedName>
        <fullName evidence="1">Uncharacterized protein</fullName>
    </submittedName>
</protein>
<keyword evidence="2" id="KW-1185">Reference proteome</keyword>
<organism evidence="1">
    <name type="scientific">Oryza brachyantha</name>
    <name type="common">malo sina</name>
    <dbReference type="NCBI Taxonomy" id="4533"/>
    <lineage>
        <taxon>Eukaryota</taxon>
        <taxon>Viridiplantae</taxon>
        <taxon>Streptophyta</taxon>
        <taxon>Embryophyta</taxon>
        <taxon>Tracheophyta</taxon>
        <taxon>Spermatophyta</taxon>
        <taxon>Magnoliopsida</taxon>
        <taxon>Liliopsida</taxon>
        <taxon>Poales</taxon>
        <taxon>Poaceae</taxon>
        <taxon>BOP clade</taxon>
        <taxon>Oryzoideae</taxon>
        <taxon>Oryzeae</taxon>
        <taxon>Oryzinae</taxon>
        <taxon>Oryza</taxon>
    </lineage>
</organism>
<evidence type="ECO:0000313" key="1">
    <source>
        <dbReference type="EnsemblPlants" id="OB02G30260.1"/>
    </source>
</evidence>
<dbReference type="AlphaFoldDB" id="J3LEF9"/>
<name>J3LEF9_ORYBR</name>
<proteinExistence type="predicted"/>
<accession>J3LEF9</accession>